<dbReference type="GO" id="GO:0005634">
    <property type="term" value="C:nucleus"/>
    <property type="evidence" value="ECO:0007669"/>
    <property type="project" value="TreeGrafter"/>
</dbReference>
<dbReference type="AlphaFoldDB" id="A0A564YCQ4"/>
<comment type="domain">
    <text evidence="7">The EXKPK motif is conserved in inositol-pentakisphosphate 2-kinases of both family 1 and 2.</text>
</comment>
<protein>
    <recommendedName>
        <fullName evidence="2 7">Inositol-pentakisphosphate 2-kinase</fullName>
        <ecNumber evidence="2 7">2.7.1.158</ecNumber>
    </recommendedName>
</protein>
<keyword evidence="5 7" id="KW-0418">Kinase</keyword>
<dbReference type="PANTHER" id="PTHR14456:SF2">
    <property type="entry name" value="INOSITOL-PENTAKISPHOSPHATE 2-KINASE"/>
    <property type="match status" value="1"/>
</dbReference>
<proteinExistence type="inferred from homology"/>
<evidence type="ECO:0000256" key="7">
    <source>
        <dbReference type="RuleBase" id="RU364126"/>
    </source>
</evidence>
<evidence type="ECO:0000256" key="4">
    <source>
        <dbReference type="ARBA" id="ARBA00022741"/>
    </source>
</evidence>
<keyword evidence="10" id="KW-1185">Reference proteome</keyword>
<evidence type="ECO:0000256" key="6">
    <source>
        <dbReference type="ARBA" id="ARBA00022840"/>
    </source>
</evidence>
<sequence length="518" mass="58339">MIDLSELTYRGEGNNNIVLSDNRGTIYRIRKSANPAMLPTKKTRAFKKRRQLTILFGRNRMAHYFGSDFVHPFEVIEVDSSFLSAVDEKFTPMRPAFRLNRSIDFHTNRILITSDASRIPPQFDAFCEGSTLCVEIKPKFGAIPCGPAEDEIEAALRRNAMFCIMQYHGNKLRMWGQPSSYCPCDLFSGNLDRMRRAIFAMLAVRQNNLRVFQDSHCVLNNNIDRLDEALMEFFHPKAISLDSLDSRQAVNFTSSYDSIQVTPPSPQVPSEDSSSDNEANNLCAKVCRPSECLRDPTVSFSLRNSFVEGLVIPTLLAEFPSKSDERSLLGGFVNRSPKFRYDCDLHPYPSSNGVKNGKEMNSGSLSGDVPKSSPLGRVYTAQMESPLLHKDLIEPYKKVSAYFEEHDISWDSYIGGKVIINLSEAPPNLIESLNLVEKHLIAMVARDCSIMLTFRRATKDCPDDIFTVGGDGQRIPKTIVYSSIVDLDPKELSNLQERVDSERGVVKQFLAVRAEMKP</sequence>
<evidence type="ECO:0000256" key="1">
    <source>
        <dbReference type="ARBA" id="ARBA00007229"/>
    </source>
</evidence>
<dbReference type="GO" id="GO:0005524">
    <property type="term" value="F:ATP binding"/>
    <property type="evidence" value="ECO:0007669"/>
    <property type="project" value="UniProtKB-KW"/>
</dbReference>
<dbReference type="Gene3D" id="3.30.200.110">
    <property type="entry name" value="Inositol-pentakisphosphate 2-kinase, N-lobe"/>
    <property type="match status" value="1"/>
</dbReference>
<feature type="region of interest" description="Disordered" evidence="8">
    <location>
        <begin position="257"/>
        <end position="277"/>
    </location>
</feature>
<dbReference type="EMBL" id="CABIJS010000155">
    <property type="protein sequence ID" value="VUZ45000.1"/>
    <property type="molecule type" value="Genomic_DNA"/>
</dbReference>
<accession>A0A564YCQ4</accession>
<organism evidence="9 10">
    <name type="scientific">Hymenolepis diminuta</name>
    <name type="common">Rat tapeworm</name>
    <dbReference type="NCBI Taxonomy" id="6216"/>
    <lineage>
        <taxon>Eukaryota</taxon>
        <taxon>Metazoa</taxon>
        <taxon>Spiralia</taxon>
        <taxon>Lophotrochozoa</taxon>
        <taxon>Platyhelminthes</taxon>
        <taxon>Cestoda</taxon>
        <taxon>Eucestoda</taxon>
        <taxon>Cyclophyllidea</taxon>
        <taxon>Hymenolepididae</taxon>
        <taxon>Hymenolepis</taxon>
    </lineage>
</organism>
<evidence type="ECO:0000313" key="9">
    <source>
        <dbReference type="EMBL" id="VUZ45000.1"/>
    </source>
</evidence>
<comment type="similarity">
    <text evidence="1">Belongs to the IPK1 type 2 family.</text>
</comment>
<evidence type="ECO:0000256" key="2">
    <source>
        <dbReference type="ARBA" id="ARBA00012023"/>
    </source>
</evidence>
<dbReference type="Proteomes" id="UP000321570">
    <property type="component" value="Unassembled WGS sequence"/>
</dbReference>
<evidence type="ECO:0000256" key="3">
    <source>
        <dbReference type="ARBA" id="ARBA00022679"/>
    </source>
</evidence>
<keyword evidence="4 7" id="KW-0547">Nucleotide-binding</keyword>
<name>A0A564YCQ4_HYMDI</name>
<evidence type="ECO:0000256" key="5">
    <source>
        <dbReference type="ARBA" id="ARBA00022777"/>
    </source>
</evidence>
<reference evidence="9 10" key="1">
    <citation type="submission" date="2019-07" db="EMBL/GenBank/DDBJ databases">
        <authorList>
            <person name="Jastrzebski P J."/>
            <person name="Paukszto L."/>
            <person name="Jastrzebski P J."/>
        </authorList>
    </citation>
    <scope>NUCLEOTIDE SEQUENCE [LARGE SCALE GENOMIC DNA]</scope>
    <source>
        <strain evidence="9 10">WMS-il1</strain>
    </source>
</reference>
<dbReference type="GO" id="GO:0035299">
    <property type="term" value="F:inositol-1,3,4,5,6-pentakisphosphate 2-kinase activity"/>
    <property type="evidence" value="ECO:0007669"/>
    <property type="project" value="UniProtKB-EC"/>
</dbReference>
<evidence type="ECO:0000256" key="8">
    <source>
        <dbReference type="SAM" id="MobiDB-lite"/>
    </source>
</evidence>
<comment type="catalytic activity">
    <reaction evidence="7">
        <text>1D-myo-inositol 1,3,4,5,6-pentakisphosphate + ATP = 1D-myo-inositol hexakisphosphate + ADP + H(+)</text>
        <dbReference type="Rhea" id="RHEA:20313"/>
        <dbReference type="ChEBI" id="CHEBI:15378"/>
        <dbReference type="ChEBI" id="CHEBI:30616"/>
        <dbReference type="ChEBI" id="CHEBI:57733"/>
        <dbReference type="ChEBI" id="CHEBI:58130"/>
        <dbReference type="ChEBI" id="CHEBI:456216"/>
        <dbReference type="EC" id="2.7.1.158"/>
    </reaction>
</comment>
<dbReference type="Pfam" id="PF06090">
    <property type="entry name" value="Ins_P5_2-kin"/>
    <property type="match status" value="1"/>
</dbReference>
<comment type="function">
    <text evidence="7">Phosphorylates Ins(1,3,4,5,6)P5 at position 2 to form Ins(1,2,3,4,5,6)P6 (InsP6 or phytate).</text>
</comment>
<keyword evidence="3 7" id="KW-0808">Transferase</keyword>
<dbReference type="GO" id="GO:0032958">
    <property type="term" value="P:inositol phosphate biosynthetic process"/>
    <property type="evidence" value="ECO:0007669"/>
    <property type="project" value="TreeGrafter"/>
</dbReference>
<gene>
    <name evidence="9" type="ORF">WMSIL1_LOCUS5006</name>
</gene>
<dbReference type="InterPro" id="IPR009286">
    <property type="entry name" value="Ins_P5_2-kin"/>
</dbReference>
<keyword evidence="6 7" id="KW-0067">ATP-binding</keyword>
<evidence type="ECO:0000313" key="10">
    <source>
        <dbReference type="Proteomes" id="UP000321570"/>
    </source>
</evidence>
<dbReference type="InterPro" id="IPR043001">
    <property type="entry name" value="IP5_2-K_N_lobe"/>
</dbReference>
<dbReference type="PANTHER" id="PTHR14456">
    <property type="entry name" value="INOSITOL POLYPHOSPHATE KINASE 1"/>
    <property type="match status" value="1"/>
</dbReference>
<dbReference type="EC" id="2.7.1.158" evidence="2 7"/>